<evidence type="ECO:0000259" key="9">
    <source>
        <dbReference type="Pfam" id="PF03458"/>
    </source>
</evidence>
<evidence type="ECO:0000256" key="7">
    <source>
        <dbReference type="SAM" id="MobiDB-lite"/>
    </source>
</evidence>
<evidence type="ECO:0000256" key="5">
    <source>
        <dbReference type="ARBA" id="ARBA00022989"/>
    </source>
</evidence>
<keyword evidence="3" id="KW-1003">Cell membrane</keyword>
<name>A0ABP6SZI5_9ACTN</name>
<dbReference type="InterPro" id="IPR005115">
    <property type="entry name" value="Gly_transporter"/>
</dbReference>
<comment type="similarity">
    <text evidence="2">Belongs to the UPF0126 family.</text>
</comment>
<keyword evidence="4 8" id="KW-0812">Transmembrane</keyword>
<evidence type="ECO:0000256" key="6">
    <source>
        <dbReference type="ARBA" id="ARBA00023136"/>
    </source>
</evidence>
<feature type="transmembrane region" description="Helical" evidence="8">
    <location>
        <begin position="128"/>
        <end position="146"/>
    </location>
</feature>
<evidence type="ECO:0000313" key="10">
    <source>
        <dbReference type="EMBL" id="GAA3388361.1"/>
    </source>
</evidence>
<feature type="transmembrane region" description="Helical" evidence="8">
    <location>
        <begin position="18"/>
        <end position="36"/>
    </location>
</feature>
<dbReference type="EMBL" id="BAAAYN010000023">
    <property type="protein sequence ID" value="GAA3388361.1"/>
    <property type="molecule type" value="Genomic_DNA"/>
</dbReference>
<gene>
    <name evidence="10" type="ORF">GCM10020369_34230</name>
</gene>
<evidence type="ECO:0000256" key="3">
    <source>
        <dbReference type="ARBA" id="ARBA00022475"/>
    </source>
</evidence>
<evidence type="ECO:0000256" key="2">
    <source>
        <dbReference type="ARBA" id="ARBA00008193"/>
    </source>
</evidence>
<keyword evidence="6 8" id="KW-0472">Membrane</keyword>
<feature type="domain" description="Glycine transporter" evidence="9">
    <location>
        <begin position="105"/>
        <end position="177"/>
    </location>
</feature>
<dbReference type="RefSeq" id="WP_345729111.1">
    <property type="nucleotide sequence ID" value="NZ_BAAAYN010000023.1"/>
</dbReference>
<dbReference type="PANTHER" id="PTHR30506">
    <property type="entry name" value="INNER MEMBRANE PROTEIN"/>
    <property type="match status" value="1"/>
</dbReference>
<evidence type="ECO:0000256" key="8">
    <source>
        <dbReference type="SAM" id="Phobius"/>
    </source>
</evidence>
<dbReference type="Pfam" id="PF03458">
    <property type="entry name" value="Gly_transporter"/>
    <property type="match status" value="2"/>
</dbReference>
<protein>
    <recommendedName>
        <fullName evidence="9">Glycine transporter domain-containing protein</fullName>
    </recommendedName>
</protein>
<organism evidence="10 11">
    <name type="scientific">Cryptosporangium minutisporangium</name>
    <dbReference type="NCBI Taxonomy" id="113569"/>
    <lineage>
        <taxon>Bacteria</taxon>
        <taxon>Bacillati</taxon>
        <taxon>Actinomycetota</taxon>
        <taxon>Actinomycetes</taxon>
        <taxon>Cryptosporangiales</taxon>
        <taxon>Cryptosporangiaceae</taxon>
        <taxon>Cryptosporangium</taxon>
    </lineage>
</organism>
<comment type="caution">
    <text evidence="10">The sequence shown here is derived from an EMBL/GenBank/DDBJ whole genome shotgun (WGS) entry which is preliminary data.</text>
</comment>
<dbReference type="Proteomes" id="UP001501676">
    <property type="component" value="Unassembled WGS sequence"/>
</dbReference>
<sequence>MLLASSDVLPPAELATPVWLDAMSAAVGGVFGALTARRADLDVMGALFIAVATGIGGGLIRDTLLQRGTPAALTNPWLVPTALGAALVGLLFARPVVRLTLLLTLLDALFLGIYSIVGTEKAFRADLPLLSCVLLGVVTGVGGGLLRDILVGDRPMLLLPGAVYASAAAGGTTLFTVALALGGSTAVWFVPALALTVLMRLGSLRFGWNTPGPAAVDARMATVTSWPARLVRRSKPATPGGPAHDEPPRPGRGTRRGPDQR</sequence>
<keyword evidence="11" id="KW-1185">Reference proteome</keyword>
<reference evidence="11" key="1">
    <citation type="journal article" date="2019" name="Int. J. Syst. Evol. Microbiol.">
        <title>The Global Catalogue of Microorganisms (GCM) 10K type strain sequencing project: providing services to taxonomists for standard genome sequencing and annotation.</title>
        <authorList>
            <consortium name="The Broad Institute Genomics Platform"/>
            <consortium name="The Broad Institute Genome Sequencing Center for Infectious Disease"/>
            <person name="Wu L."/>
            <person name="Ma J."/>
        </authorList>
    </citation>
    <scope>NUCLEOTIDE SEQUENCE [LARGE SCALE GENOMIC DNA]</scope>
    <source>
        <strain evidence="11">JCM 9458</strain>
    </source>
</reference>
<feature type="transmembrane region" description="Helical" evidence="8">
    <location>
        <begin position="72"/>
        <end position="92"/>
    </location>
</feature>
<proteinExistence type="inferred from homology"/>
<feature type="transmembrane region" description="Helical" evidence="8">
    <location>
        <begin position="158"/>
        <end position="180"/>
    </location>
</feature>
<feature type="domain" description="Glycine transporter" evidence="9">
    <location>
        <begin position="19"/>
        <end position="93"/>
    </location>
</feature>
<evidence type="ECO:0000256" key="1">
    <source>
        <dbReference type="ARBA" id="ARBA00004651"/>
    </source>
</evidence>
<evidence type="ECO:0000256" key="4">
    <source>
        <dbReference type="ARBA" id="ARBA00022692"/>
    </source>
</evidence>
<feature type="transmembrane region" description="Helical" evidence="8">
    <location>
        <begin position="186"/>
        <end position="203"/>
    </location>
</feature>
<keyword evidence="5 8" id="KW-1133">Transmembrane helix</keyword>
<feature type="transmembrane region" description="Helical" evidence="8">
    <location>
        <begin position="43"/>
        <end position="60"/>
    </location>
</feature>
<feature type="transmembrane region" description="Helical" evidence="8">
    <location>
        <begin position="99"/>
        <end position="116"/>
    </location>
</feature>
<accession>A0ABP6SZI5</accession>
<feature type="region of interest" description="Disordered" evidence="7">
    <location>
        <begin position="229"/>
        <end position="261"/>
    </location>
</feature>
<comment type="subcellular location">
    <subcellularLocation>
        <location evidence="1">Cell membrane</location>
        <topology evidence="1">Multi-pass membrane protein</topology>
    </subcellularLocation>
</comment>
<evidence type="ECO:0000313" key="11">
    <source>
        <dbReference type="Proteomes" id="UP001501676"/>
    </source>
</evidence>
<dbReference type="PANTHER" id="PTHR30506:SF3">
    <property type="entry name" value="UPF0126 INNER MEMBRANE PROTEIN YADS-RELATED"/>
    <property type="match status" value="1"/>
</dbReference>